<accession>A0A5B7F976</accession>
<comment type="caution">
    <text evidence="1">The sequence shown here is derived from an EMBL/GenBank/DDBJ whole genome shotgun (WGS) entry which is preliminary data.</text>
</comment>
<dbReference type="AlphaFoldDB" id="A0A5B7F976"/>
<reference evidence="1 2" key="1">
    <citation type="submission" date="2019-05" db="EMBL/GenBank/DDBJ databases">
        <title>Another draft genome of Portunus trituberculatus and its Hox gene families provides insights of decapod evolution.</title>
        <authorList>
            <person name="Jeong J.-H."/>
            <person name="Song I."/>
            <person name="Kim S."/>
            <person name="Choi T."/>
            <person name="Kim D."/>
            <person name="Ryu S."/>
            <person name="Kim W."/>
        </authorList>
    </citation>
    <scope>NUCLEOTIDE SEQUENCE [LARGE SCALE GENOMIC DNA]</scope>
    <source>
        <tissue evidence="1">Muscle</tissue>
    </source>
</reference>
<keyword evidence="2" id="KW-1185">Reference proteome</keyword>
<dbReference type="Proteomes" id="UP000324222">
    <property type="component" value="Unassembled WGS sequence"/>
</dbReference>
<gene>
    <name evidence="1" type="ORF">E2C01_034625</name>
</gene>
<sequence length="74" mass="8242">MLRVHSSSQAVCRSHGHWCGARHNSGDVQSCIIQPWQPTTVPTDLRPPPTPCFSYGHLPAHNLPSGRQYSFYKG</sequence>
<dbReference type="EMBL" id="VSRR010004901">
    <property type="protein sequence ID" value="MPC41044.1"/>
    <property type="molecule type" value="Genomic_DNA"/>
</dbReference>
<proteinExistence type="predicted"/>
<name>A0A5B7F976_PORTR</name>
<evidence type="ECO:0000313" key="1">
    <source>
        <dbReference type="EMBL" id="MPC41044.1"/>
    </source>
</evidence>
<evidence type="ECO:0000313" key="2">
    <source>
        <dbReference type="Proteomes" id="UP000324222"/>
    </source>
</evidence>
<organism evidence="1 2">
    <name type="scientific">Portunus trituberculatus</name>
    <name type="common">Swimming crab</name>
    <name type="synonym">Neptunus trituberculatus</name>
    <dbReference type="NCBI Taxonomy" id="210409"/>
    <lineage>
        <taxon>Eukaryota</taxon>
        <taxon>Metazoa</taxon>
        <taxon>Ecdysozoa</taxon>
        <taxon>Arthropoda</taxon>
        <taxon>Crustacea</taxon>
        <taxon>Multicrustacea</taxon>
        <taxon>Malacostraca</taxon>
        <taxon>Eumalacostraca</taxon>
        <taxon>Eucarida</taxon>
        <taxon>Decapoda</taxon>
        <taxon>Pleocyemata</taxon>
        <taxon>Brachyura</taxon>
        <taxon>Eubrachyura</taxon>
        <taxon>Portunoidea</taxon>
        <taxon>Portunidae</taxon>
        <taxon>Portuninae</taxon>
        <taxon>Portunus</taxon>
    </lineage>
</organism>
<protein>
    <submittedName>
        <fullName evidence="1">Uncharacterized protein</fullName>
    </submittedName>
</protein>